<protein>
    <submittedName>
        <fullName evidence="2">Uncharacterized protein</fullName>
    </submittedName>
</protein>
<dbReference type="AlphaFoldDB" id="A0AAV6UI46"/>
<reference evidence="2 3" key="1">
    <citation type="journal article" date="2022" name="Nat. Ecol. Evol.">
        <title>A masculinizing supergene underlies an exaggerated male reproductive morph in a spider.</title>
        <authorList>
            <person name="Hendrickx F."/>
            <person name="De Corte Z."/>
            <person name="Sonet G."/>
            <person name="Van Belleghem S.M."/>
            <person name="Kostlbacher S."/>
            <person name="Vangestel C."/>
        </authorList>
    </citation>
    <scope>NUCLEOTIDE SEQUENCE [LARGE SCALE GENOMIC DNA]</scope>
    <source>
        <strain evidence="2">W744_W776</strain>
    </source>
</reference>
<name>A0AAV6UI46_9ARAC</name>
<dbReference type="Proteomes" id="UP000827092">
    <property type="component" value="Unassembled WGS sequence"/>
</dbReference>
<feature type="region of interest" description="Disordered" evidence="1">
    <location>
        <begin position="14"/>
        <end position="36"/>
    </location>
</feature>
<sequence>MAIVSCPVYWSKLETDGGPSPRPAQPGVPGVSQGVWHPPGHPAGHVLCGLQAGGGQRVHMGLWLSTGVPGPQNITADDRGVGQFRCGFKEGEVWDREGVHGVHQSGPRHDVDSETLELNLSVNGIDGVYNILDGTAECLINYDQPLQVYVTFTNGRDCRVKWRCLAQNKVKLAAASSQLYATRLLHSTFWNASSSG</sequence>
<evidence type="ECO:0000313" key="2">
    <source>
        <dbReference type="EMBL" id="KAG8183423.1"/>
    </source>
</evidence>
<proteinExistence type="predicted"/>
<evidence type="ECO:0000313" key="3">
    <source>
        <dbReference type="Proteomes" id="UP000827092"/>
    </source>
</evidence>
<evidence type="ECO:0000256" key="1">
    <source>
        <dbReference type="SAM" id="MobiDB-lite"/>
    </source>
</evidence>
<accession>A0AAV6UI46</accession>
<organism evidence="2 3">
    <name type="scientific">Oedothorax gibbosus</name>
    <dbReference type="NCBI Taxonomy" id="931172"/>
    <lineage>
        <taxon>Eukaryota</taxon>
        <taxon>Metazoa</taxon>
        <taxon>Ecdysozoa</taxon>
        <taxon>Arthropoda</taxon>
        <taxon>Chelicerata</taxon>
        <taxon>Arachnida</taxon>
        <taxon>Araneae</taxon>
        <taxon>Araneomorphae</taxon>
        <taxon>Entelegynae</taxon>
        <taxon>Araneoidea</taxon>
        <taxon>Linyphiidae</taxon>
        <taxon>Erigoninae</taxon>
        <taxon>Oedothorax</taxon>
    </lineage>
</organism>
<dbReference type="EMBL" id="JAFNEN010000418">
    <property type="protein sequence ID" value="KAG8183423.1"/>
    <property type="molecule type" value="Genomic_DNA"/>
</dbReference>
<gene>
    <name evidence="2" type="ORF">JTE90_023181</name>
</gene>
<comment type="caution">
    <text evidence="2">The sequence shown here is derived from an EMBL/GenBank/DDBJ whole genome shotgun (WGS) entry which is preliminary data.</text>
</comment>
<keyword evidence="3" id="KW-1185">Reference proteome</keyword>